<dbReference type="Pfam" id="PF01061">
    <property type="entry name" value="ABC2_membrane"/>
    <property type="match status" value="1"/>
</dbReference>
<proteinExistence type="inferred from homology"/>
<keyword evidence="7 8" id="KW-0472">Membrane</keyword>
<keyword evidence="11" id="KW-1185">Reference proteome</keyword>
<feature type="transmembrane region" description="Helical" evidence="8">
    <location>
        <begin position="110"/>
        <end position="134"/>
    </location>
</feature>
<dbReference type="InterPro" id="IPR013525">
    <property type="entry name" value="ABC2_TM"/>
</dbReference>
<dbReference type="PROSITE" id="PS51012">
    <property type="entry name" value="ABC_TM2"/>
    <property type="match status" value="1"/>
</dbReference>
<keyword evidence="3 8" id="KW-0813">Transport</keyword>
<feature type="transmembrane region" description="Helical" evidence="8">
    <location>
        <begin position="64"/>
        <end position="80"/>
    </location>
</feature>
<dbReference type="InterPro" id="IPR047817">
    <property type="entry name" value="ABC2_TM_bact-type"/>
</dbReference>
<evidence type="ECO:0000256" key="4">
    <source>
        <dbReference type="ARBA" id="ARBA00022475"/>
    </source>
</evidence>
<evidence type="ECO:0000256" key="5">
    <source>
        <dbReference type="ARBA" id="ARBA00022692"/>
    </source>
</evidence>
<feature type="transmembrane region" description="Helical" evidence="8">
    <location>
        <begin position="176"/>
        <end position="194"/>
    </location>
</feature>
<feature type="domain" description="ABC transmembrane type-2" evidence="9">
    <location>
        <begin position="29"/>
        <end position="253"/>
    </location>
</feature>
<dbReference type="PANTHER" id="PTHR30413:SF10">
    <property type="entry name" value="CAPSULE POLYSACCHARIDE EXPORT INNER-MEMBRANE PROTEIN CTRC"/>
    <property type="match status" value="1"/>
</dbReference>
<evidence type="ECO:0000256" key="3">
    <source>
        <dbReference type="ARBA" id="ARBA00022448"/>
    </source>
</evidence>
<evidence type="ECO:0000256" key="7">
    <source>
        <dbReference type="ARBA" id="ARBA00023136"/>
    </source>
</evidence>
<comment type="caution">
    <text evidence="10">The sequence shown here is derived from an EMBL/GenBank/DDBJ whole genome shotgun (WGS) entry which is preliminary data.</text>
</comment>
<dbReference type="RefSeq" id="WP_344905760.1">
    <property type="nucleotide sequence ID" value="NZ_BAAAYO010000002.1"/>
</dbReference>
<evidence type="ECO:0000256" key="2">
    <source>
        <dbReference type="ARBA" id="ARBA00007783"/>
    </source>
</evidence>
<dbReference type="Proteomes" id="UP001589619">
    <property type="component" value="Unassembled WGS sequence"/>
</dbReference>
<keyword evidence="4 8" id="KW-1003">Cell membrane</keyword>
<feature type="transmembrane region" description="Helical" evidence="8">
    <location>
        <begin position="146"/>
        <end position="170"/>
    </location>
</feature>
<gene>
    <name evidence="10" type="ORF">ACFFNY_05660</name>
</gene>
<comment type="similarity">
    <text evidence="2 8">Belongs to the ABC-2 integral membrane protein family.</text>
</comment>
<reference evidence="10 11" key="1">
    <citation type="submission" date="2024-09" db="EMBL/GenBank/DDBJ databases">
        <authorList>
            <person name="Sun Q."/>
            <person name="Mori K."/>
        </authorList>
    </citation>
    <scope>NUCLEOTIDE SEQUENCE [LARGE SCALE GENOMIC DNA]</scope>
    <source>
        <strain evidence="10 11">JCM 12520</strain>
    </source>
</reference>
<evidence type="ECO:0000313" key="11">
    <source>
        <dbReference type="Proteomes" id="UP001589619"/>
    </source>
</evidence>
<dbReference type="EMBL" id="JBHMAG010000004">
    <property type="protein sequence ID" value="MFB9751053.1"/>
    <property type="molecule type" value="Genomic_DNA"/>
</dbReference>
<evidence type="ECO:0000259" key="9">
    <source>
        <dbReference type="PROSITE" id="PS51012"/>
    </source>
</evidence>
<keyword evidence="5 8" id="KW-0812">Transmembrane</keyword>
<protein>
    <recommendedName>
        <fullName evidence="8">Transport permease protein</fullName>
    </recommendedName>
</protein>
<name>A0ABV5VRZ1_9BACL</name>
<accession>A0ABV5VRZ1</accession>
<keyword evidence="6 8" id="KW-1133">Transmembrane helix</keyword>
<evidence type="ECO:0000256" key="6">
    <source>
        <dbReference type="ARBA" id="ARBA00022989"/>
    </source>
</evidence>
<organism evidence="10 11">
    <name type="scientific">Paenibacillus hodogayensis</name>
    <dbReference type="NCBI Taxonomy" id="279208"/>
    <lineage>
        <taxon>Bacteria</taxon>
        <taxon>Bacillati</taxon>
        <taxon>Bacillota</taxon>
        <taxon>Bacilli</taxon>
        <taxon>Bacillales</taxon>
        <taxon>Paenibacillaceae</taxon>
        <taxon>Paenibacillus</taxon>
    </lineage>
</organism>
<evidence type="ECO:0000313" key="10">
    <source>
        <dbReference type="EMBL" id="MFB9751053.1"/>
    </source>
</evidence>
<dbReference type="PANTHER" id="PTHR30413">
    <property type="entry name" value="INNER MEMBRANE TRANSPORT PERMEASE"/>
    <property type="match status" value="1"/>
</dbReference>
<evidence type="ECO:0000256" key="8">
    <source>
        <dbReference type="RuleBase" id="RU361157"/>
    </source>
</evidence>
<sequence>MIHAIWNYRNFILGMVRRDFKSRYLNSILGSSWAVLNPLATIIVYTVIFSQVMKSRLPGVDDTLAYSIYLCAGLIPWQYFTETLQRTMTVFLDNSNIIKKVSFPKGTLPIFVLLSTTINFIIMYVIFLVFLFIIGRPPGVEILGVIPLLIAQQFIAVGLGVFVGSINVFFRDAGQVMGIVLQFWFWLTPIVYSIQILPDKIRALFSLNILAPIIEGYQNLYLQKTMPGLGAFLSAFVIGIVCLFVGFIAFKKLGKEMVDEL</sequence>
<feature type="transmembrane region" description="Helical" evidence="8">
    <location>
        <begin position="33"/>
        <end position="52"/>
    </location>
</feature>
<comment type="subcellular location">
    <subcellularLocation>
        <location evidence="1 8">Cell membrane</location>
        <topology evidence="1 8">Multi-pass membrane protein</topology>
    </subcellularLocation>
</comment>
<evidence type="ECO:0000256" key="1">
    <source>
        <dbReference type="ARBA" id="ARBA00004651"/>
    </source>
</evidence>
<feature type="transmembrane region" description="Helical" evidence="8">
    <location>
        <begin position="229"/>
        <end position="250"/>
    </location>
</feature>